<evidence type="ECO:0000313" key="1">
    <source>
        <dbReference type="EMBL" id="CCD56907.1"/>
    </source>
</evidence>
<dbReference type="HOGENOM" id="CLU_2941498_0_0_1"/>
<dbReference type="AlphaFoldDB" id="G2YZ59"/>
<reference evidence="2" key="1">
    <citation type="journal article" date="2011" name="PLoS Genet.">
        <title>Genomic analysis of the necrotrophic fungal pathogens Sclerotinia sclerotiorum and Botrytis cinerea.</title>
        <authorList>
            <person name="Amselem J."/>
            <person name="Cuomo C.A."/>
            <person name="van Kan J.A."/>
            <person name="Viaud M."/>
            <person name="Benito E.P."/>
            <person name="Couloux A."/>
            <person name="Coutinho P.M."/>
            <person name="de Vries R.P."/>
            <person name="Dyer P.S."/>
            <person name="Fillinger S."/>
            <person name="Fournier E."/>
            <person name="Gout L."/>
            <person name="Hahn M."/>
            <person name="Kohn L."/>
            <person name="Lapalu N."/>
            <person name="Plummer K.M."/>
            <person name="Pradier J.M."/>
            <person name="Quevillon E."/>
            <person name="Sharon A."/>
            <person name="Simon A."/>
            <person name="ten Have A."/>
            <person name="Tudzynski B."/>
            <person name="Tudzynski P."/>
            <person name="Wincker P."/>
            <person name="Andrew M."/>
            <person name="Anthouard V."/>
            <person name="Beever R.E."/>
            <person name="Beffa R."/>
            <person name="Benoit I."/>
            <person name="Bouzid O."/>
            <person name="Brault B."/>
            <person name="Chen Z."/>
            <person name="Choquer M."/>
            <person name="Collemare J."/>
            <person name="Cotton P."/>
            <person name="Danchin E.G."/>
            <person name="Da Silva C."/>
            <person name="Gautier A."/>
            <person name="Giraud C."/>
            <person name="Giraud T."/>
            <person name="Gonzalez C."/>
            <person name="Grossetete S."/>
            <person name="Guldener U."/>
            <person name="Henrissat B."/>
            <person name="Howlett B.J."/>
            <person name="Kodira C."/>
            <person name="Kretschmer M."/>
            <person name="Lappartient A."/>
            <person name="Leroch M."/>
            <person name="Levis C."/>
            <person name="Mauceli E."/>
            <person name="Neuveglise C."/>
            <person name="Oeser B."/>
            <person name="Pearson M."/>
            <person name="Poulain J."/>
            <person name="Poussereau N."/>
            <person name="Quesneville H."/>
            <person name="Rascle C."/>
            <person name="Schumacher J."/>
            <person name="Segurens B."/>
            <person name="Sexton A."/>
            <person name="Silva E."/>
            <person name="Sirven C."/>
            <person name="Soanes D.M."/>
            <person name="Talbot N.J."/>
            <person name="Templeton M."/>
            <person name="Yandava C."/>
            <person name="Yarden O."/>
            <person name="Zeng Q."/>
            <person name="Rollins J.A."/>
            <person name="Lebrun M.H."/>
            <person name="Dickman M."/>
        </authorList>
    </citation>
    <scope>NUCLEOTIDE SEQUENCE [LARGE SCALE GENOMIC DNA]</scope>
    <source>
        <strain evidence="2">T4</strain>
    </source>
</reference>
<dbReference type="InParanoid" id="G2YZ59"/>
<sequence>MQSAIHPLLGTIPRDLTPTCQYDNFHLSAASMHYALCERKKCRDPSISRNESFSPDSSIV</sequence>
<dbReference type="EMBL" id="FQ790362">
    <property type="protein sequence ID" value="CCD56907.1"/>
    <property type="molecule type" value="Genomic_DNA"/>
</dbReference>
<name>G2YZ59_BOTF4</name>
<organism evidence="1 2">
    <name type="scientific">Botryotinia fuckeliana (strain T4)</name>
    <name type="common">Noble rot fungus</name>
    <name type="synonym">Botrytis cinerea</name>
    <dbReference type="NCBI Taxonomy" id="999810"/>
    <lineage>
        <taxon>Eukaryota</taxon>
        <taxon>Fungi</taxon>
        <taxon>Dikarya</taxon>
        <taxon>Ascomycota</taxon>
        <taxon>Pezizomycotina</taxon>
        <taxon>Leotiomycetes</taxon>
        <taxon>Helotiales</taxon>
        <taxon>Sclerotiniaceae</taxon>
        <taxon>Botrytis</taxon>
    </lineage>
</organism>
<proteinExistence type="predicted"/>
<dbReference type="Proteomes" id="UP000008177">
    <property type="component" value="Unplaced contigs"/>
</dbReference>
<evidence type="ECO:0000313" key="2">
    <source>
        <dbReference type="Proteomes" id="UP000008177"/>
    </source>
</evidence>
<protein>
    <submittedName>
        <fullName evidence="1">Uncharacterized protein</fullName>
    </submittedName>
</protein>
<accession>G2YZ59</accession>
<gene>
    <name evidence="1" type="ORF">BofuT4_uP141690.1</name>
</gene>